<evidence type="ECO:0000313" key="2">
    <source>
        <dbReference type="EMBL" id="SFO00707.1"/>
    </source>
</evidence>
<proteinExistence type="predicted"/>
<sequence>MTLIEESVKVTQTVWSPAPVPKVRGHFGDGADGAEALAIALYAALASDYVREALQLAMNYTENRSVVGAICGLMVGAEYGDRAIPHDLGAFELRNVIEALANDALVEFSPNPPTDDAWSRRYPAW</sequence>
<name>A0A1I5DNH7_9PSEU</name>
<dbReference type="SUPFAM" id="SSF101478">
    <property type="entry name" value="ADP-ribosylglycohydrolase"/>
    <property type="match status" value="1"/>
</dbReference>
<keyword evidence="2" id="KW-0378">Hydrolase</keyword>
<dbReference type="AlphaFoldDB" id="A0A1I5DNH7"/>
<keyword evidence="4" id="KW-1185">Reference proteome</keyword>
<dbReference type="InterPro" id="IPR036705">
    <property type="entry name" value="Ribosyl_crysJ1_sf"/>
</dbReference>
<dbReference type="GO" id="GO:0016787">
    <property type="term" value="F:hydrolase activity"/>
    <property type="evidence" value="ECO:0007669"/>
    <property type="project" value="UniProtKB-KW"/>
</dbReference>
<reference evidence="2 3" key="1">
    <citation type="submission" date="2016-10" db="EMBL/GenBank/DDBJ databases">
        <authorList>
            <person name="de Groot N.N."/>
        </authorList>
    </citation>
    <scope>NUCLEOTIDE SEQUENCE [LARGE SCALE GENOMIC DNA]</scope>
    <source>
        <strain evidence="2 3">CPCC 201259</strain>
    </source>
</reference>
<dbReference type="Proteomes" id="UP000270697">
    <property type="component" value="Unassembled WGS sequence"/>
</dbReference>
<accession>A0A1I5DNH7</accession>
<dbReference type="Proteomes" id="UP000199398">
    <property type="component" value="Unassembled WGS sequence"/>
</dbReference>
<dbReference type="STRING" id="455193.SAMN05421805_108205"/>
<organism evidence="2 3">
    <name type="scientific">Saccharopolyspora antimicrobica</name>
    <dbReference type="NCBI Taxonomy" id="455193"/>
    <lineage>
        <taxon>Bacteria</taxon>
        <taxon>Bacillati</taxon>
        <taxon>Actinomycetota</taxon>
        <taxon>Actinomycetes</taxon>
        <taxon>Pseudonocardiales</taxon>
        <taxon>Pseudonocardiaceae</taxon>
        <taxon>Saccharopolyspora</taxon>
    </lineage>
</organism>
<dbReference type="EMBL" id="FOUP01000008">
    <property type="protein sequence ID" value="SFO00707.1"/>
    <property type="molecule type" value="Genomic_DNA"/>
</dbReference>
<evidence type="ECO:0000313" key="1">
    <source>
        <dbReference type="EMBL" id="RKT85049.1"/>
    </source>
</evidence>
<dbReference type="Gene3D" id="1.10.4080.10">
    <property type="entry name" value="ADP-ribosylation/Crystallin J1"/>
    <property type="match status" value="1"/>
</dbReference>
<gene>
    <name evidence="1" type="ORF">ATL45_3385</name>
    <name evidence="2" type="ORF">SAMN05421805_108205</name>
</gene>
<evidence type="ECO:0000313" key="3">
    <source>
        <dbReference type="Proteomes" id="UP000199398"/>
    </source>
</evidence>
<dbReference type="Pfam" id="PF03747">
    <property type="entry name" value="ADP_ribosyl_GH"/>
    <property type="match status" value="1"/>
</dbReference>
<reference evidence="1 4" key="2">
    <citation type="submission" date="2018-10" db="EMBL/GenBank/DDBJ databases">
        <title>Sequencing the genomes of 1000 actinobacteria strains.</title>
        <authorList>
            <person name="Klenk H.-P."/>
        </authorList>
    </citation>
    <scope>NUCLEOTIDE SEQUENCE [LARGE SCALE GENOMIC DNA]</scope>
    <source>
        <strain evidence="1 4">DSM 45119</strain>
    </source>
</reference>
<dbReference type="InterPro" id="IPR005502">
    <property type="entry name" value="Ribosyl_crysJ1"/>
</dbReference>
<evidence type="ECO:0000313" key="4">
    <source>
        <dbReference type="Proteomes" id="UP000270697"/>
    </source>
</evidence>
<protein>
    <submittedName>
        <fullName evidence="2">ADP-ribosylglycohydrolase</fullName>
    </submittedName>
</protein>
<dbReference type="EMBL" id="RBXX01000002">
    <property type="protein sequence ID" value="RKT85049.1"/>
    <property type="molecule type" value="Genomic_DNA"/>
</dbReference>